<feature type="transmembrane region" description="Helical" evidence="7">
    <location>
        <begin position="206"/>
        <end position="227"/>
    </location>
</feature>
<feature type="transmembrane region" description="Helical" evidence="7">
    <location>
        <begin position="74"/>
        <end position="95"/>
    </location>
</feature>
<comment type="subcellular location">
    <subcellularLocation>
        <location evidence="1">Endomembrane system</location>
        <topology evidence="1">Multi-pass membrane protein</topology>
    </subcellularLocation>
</comment>
<dbReference type="AlphaFoldDB" id="A0A8B7NQC1"/>
<dbReference type="InterPro" id="IPR036259">
    <property type="entry name" value="MFS_trans_sf"/>
</dbReference>
<keyword evidence="5 7" id="KW-0472">Membrane</keyword>
<evidence type="ECO:0000256" key="2">
    <source>
        <dbReference type="ARBA" id="ARBA00022448"/>
    </source>
</evidence>
<reference evidence="9" key="1">
    <citation type="submission" date="2025-08" db="UniProtKB">
        <authorList>
            <consortium name="RefSeq"/>
        </authorList>
    </citation>
    <scope>IDENTIFICATION</scope>
    <source>
        <tissue evidence="9">Whole organism</tissue>
    </source>
</reference>
<gene>
    <name evidence="9" type="primary">LOC108672178</name>
</gene>
<dbReference type="GO" id="GO:0005765">
    <property type="term" value="C:lysosomal membrane"/>
    <property type="evidence" value="ECO:0007669"/>
    <property type="project" value="TreeGrafter"/>
</dbReference>
<sequence length="421" mass="45800">MYENHKKEWSLLRSELDSLRNELVEMTDHQHKTENSNNSEGKDRKKAISDQGNVTLCRSYLAASTTQKERTAGISIVAAAQALGFVVGPVIQAVLTVTVTETSGNGAFTWDKYTSAGWVAAILGLINVVIMLPCVFQEHPIAVKEQALVSKKDGNEKPLQLPKPDYLGIGGILFAFFFVLFIYVLLDALAEPFVTDMYAVTDDYAMVAVGIALAGAGLVCVGGFIGTTRLAKIYDERKLLIFLGLIPEVIGTCLYIPMGNTPIQMSNCSDTGPPEIFSNTSLMMADFTLPTFPPYGSFYSSLLREDSVDSEGCTLGCPTNQEWCTHVPQSSISQVLVAFIITMSAYPVVNGLTQAIFSKMLGPRPQGLWMGVLTGVGSFRSTEGCAAKFLVSWIWGLPPLNDMRRRSESSSRLPLCIQTSA</sequence>
<dbReference type="GeneID" id="108672178"/>
<evidence type="ECO:0000313" key="8">
    <source>
        <dbReference type="Proteomes" id="UP000694843"/>
    </source>
</evidence>
<organism evidence="8 9">
    <name type="scientific">Hyalella azteca</name>
    <name type="common">Amphipod</name>
    <dbReference type="NCBI Taxonomy" id="294128"/>
    <lineage>
        <taxon>Eukaryota</taxon>
        <taxon>Metazoa</taxon>
        <taxon>Ecdysozoa</taxon>
        <taxon>Arthropoda</taxon>
        <taxon>Crustacea</taxon>
        <taxon>Multicrustacea</taxon>
        <taxon>Malacostraca</taxon>
        <taxon>Eumalacostraca</taxon>
        <taxon>Peracarida</taxon>
        <taxon>Amphipoda</taxon>
        <taxon>Senticaudata</taxon>
        <taxon>Talitrida</taxon>
        <taxon>Talitroidea</taxon>
        <taxon>Hyalellidae</taxon>
        <taxon>Hyalella</taxon>
    </lineage>
</organism>
<accession>A0A8B7NQC1</accession>
<dbReference type="KEGG" id="hazt:108672178"/>
<evidence type="ECO:0000256" key="4">
    <source>
        <dbReference type="ARBA" id="ARBA00022989"/>
    </source>
</evidence>
<dbReference type="Proteomes" id="UP000694843">
    <property type="component" value="Unplaced"/>
</dbReference>
<feature type="region of interest" description="Disordered" evidence="6">
    <location>
        <begin position="27"/>
        <end position="47"/>
    </location>
</feature>
<evidence type="ECO:0000256" key="5">
    <source>
        <dbReference type="ARBA" id="ARBA00023136"/>
    </source>
</evidence>
<feature type="transmembrane region" description="Helical" evidence="7">
    <location>
        <begin position="239"/>
        <end position="258"/>
    </location>
</feature>
<dbReference type="Pfam" id="PF07690">
    <property type="entry name" value="MFS_1"/>
    <property type="match status" value="1"/>
</dbReference>
<protein>
    <submittedName>
        <fullName evidence="9">Major facilitator superfamily domain-containing protein 8-like</fullName>
    </submittedName>
</protein>
<feature type="transmembrane region" description="Helical" evidence="7">
    <location>
        <begin position="166"/>
        <end position="186"/>
    </location>
</feature>
<dbReference type="RefSeq" id="XP_018015301.1">
    <property type="nucleotide sequence ID" value="XM_018159812.1"/>
</dbReference>
<name>A0A8B7NQC1_HYAAZ</name>
<dbReference type="OMA" id="INIEVMA"/>
<dbReference type="GO" id="GO:0022857">
    <property type="term" value="F:transmembrane transporter activity"/>
    <property type="evidence" value="ECO:0007669"/>
    <property type="project" value="InterPro"/>
</dbReference>
<keyword evidence="8" id="KW-1185">Reference proteome</keyword>
<evidence type="ECO:0000256" key="1">
    <source>
        <dbReference type="ARBA" id="ARBA00004127"/>
    </source>
</evidence>
<dbReference type="GO" id="GO:0012505">
    <property type="term" value="C:endomembrane system"/>
    <property type="evidence" value="ECO:0007669"/>
    <property type="project" value="UniProtKB-SubCell"/>
</dbReference>
<evidence type="ECO:0000313" key="9">
    <source>
        <dbReference type="RefSeq" id="XP_018015301.1"/>
    </source>
</evidence>
<dbReference type="Gene3D" id="1.20.1250.20">
    <property type="entry name" value="MFS general substrate transporter like domains"/>
    <property type="match status" value="1"/>
</dbReference>
<dbReference type="InterPro" id="IPR011701">
    <property type="entry name" value="MFS"/>
</dbReference>
<proteinExistence type="predicted"/>
<dbReference type="InterPro" id="IPR051068">
    <property type="entry name" value="MFS_Domain-Containing_Protein"/>
</dbReference>
<keyword evidence="4 7" id="KW-1133">Transmembrane helix</keyword>
<evidence type="ECO:0000256" key="3">
    <source>
        <dbReference type="ARBA" id="ARBA00022692"/>
    </source>
</evidence>
<dbReference type="SUPFAM" id="SSF103473">
    <property type="entry name" value="MFS general substrate transporter"/>
    <property type="match status" value="1"/>
</dbReference>
<keyword evidence="3 7" id="KW-0812">Transmembrane</keyword>
<dbReference type="PANTHER" id="PTHR23510:SF3">
    <property type="entry name" value="MAJOR FACILITATOR SUPERFAMILY DOMAIN-CONTAINING PROTEIN 8"/>
    <property type="match status" value="1"/>
</dbReference>
<feature type="transmembrane region" description="Helical" evidence="7">
    <location>
        <begin position="115"/>
        <end position="136"/>
    </location>
</feature>
<dbReference type="OrthoDB" id="370281at2759"/>
<keyword evidence="2" id="KW-0813">Transport</keyword>
<evidence type="ECO:0000256" key="7">
    <source>
        <dbReference type="SAM" id="Phobius"/>
    </source>
</evidence>
<evidence type="ECO:0000256" key="6">
    <source>
        <dbReference type="SAM" id="MobiDB-lite"/>
    </source>
</evidence>
<dbReference type="PANTHER" id="PTHR23510">
    <property type="entry name" value="INNER MEMBRANE TRANSPORT PROTEIN YAJR"/>
    <property type="match status" value="1"/>
</dbReference>